<dbReference type="AlphaFoldDB" id="A0A0C3IAP9"/>
<accession>A0A0C3IAP9</accession>
<proteinExistence type="predicted"/>
<sequence length="71" mass="8519">MPISTIRIINHTLRTKLQFNFKKTVHNQNKISDKRFIQQFYLDHKMTIFLVIDSFFIIKAKQAMPLVNAPW</sequence>
<protein>
    <submittedName>
        <fullName evidence="1">Uncharacterized protein</fullName>
    </submittedName>
</protein>
<dbReference type="STRING" id="50718.SU60_07390"/>
<evidence type="ECO:0000313" key="2">
    <source>
        <dbReference type="Proteomes" id="UP000031977"/>
    </source>
</evidence>
<evidence type="ECO:0000313" key="1">
    <source>
        <dbReference type="EMBL" id="KIN11392.1"/>
    </source>
</evidence>
<dbReference type="Proteomes" id="UP000031977">
    <property type="component" value="Unassembled WGS sequence"/>
</dbReference>
<dbReference type="EMBL" id="JXOK01000022">
    <property type="protein sequence ID" value="KIN11392.1"/>
    <property type="molecule type" value="Genomic_DNA"/>
</dbReference>
<comment type="caution">
    <text evidence="1">The sequence shown here is derived from an EMBL/GenBank/DDBJ whole genome shotgun (WGS) entry which is preliminary data.</text>
</comment>
<gene>
    <name evidence="1" type="ORF">SU60_07390</name>
</gene>
<organism evidence="1 2">
    <name type="scientific">Vibrio mytili</name>
    <dbReference type="NCBI Taxonomy" id="50718"/>
    <lineage>
        <taxon>Bacteria</taxon>
        <taxon>Pseudomonadati</taxon>
        <taxon>Pseudomonadota</taxon>
        <taxon>Gammaproteobacteria</taxon>
        <taxon>Vibrionales</taxon>
        <taxon>Vibrionaceae</taxon>
        <taxon>Vibrio</taxon>
    </lineage>
</organism>
<reference evidence="1 2" key="1">
    <citation type="submission" date="2015-01" db="EMBL/GenBank/DDBJ databases">
        <title>Draft genome of Vibrio mytili type strain CAIM 528.</title>
        <authorList>
            <person name="Gonzalez-Castillo A."/>
            <person name="Gomez-Gil B."/>
            <person name="Enciso-Ibarra J."/>
        </authorList>
    </citation>
    <scope>NUCLEOTIDE SEQUENCE [LARGE SCALE GENOMIC DNA]</scope>
    <source>
        <strain evidence="1 2">CAIM 528</strain>
    </source>
</reference>
<keyword evidence="2" id="KW-1185">Reference proteome</keyword>
<name>A0A0C3IAP9_9VIBR</name>